<keyword evidence="10" id="KW-1185">Reference proteome</keyword>
<gene>
    <name evidence="9" type="ORF">MAN_07882</name>
</gene>
<comment type="function">
    <text evidence="6">Involved in mitochondrial fission. Acts as an adapter protein required to form mitochondrial fission complexes. Formation of these complexes is required to promote constriction and fission of the mitochondrial compartment at a late step in mitochondrial division.</text>
</comment>
<evidence type="ECO:0000256" key="1">
    <source>
        <dbReference type="ARBA" id="ARBA00022574"/>
    </source>
</evidence>
<evidence type="ECO:0000256" key="8">
    <source>
        <dbReference type="SAM" id="MobiDB-lite"/>
    </source>
</evidence>
<name>A0A0B4FA35_METAF</name>
<accession>A0A0B4FA35</accession>
<evidence type="ECO:0000256" key="2">
    <source>
        <dbReference type="ARBA" id="ARBA00022737"/>
    </source>
</evidence>
<dbReference type="OrthoDB" id="5240432at2759"/>
<dbReference type="GO" id="GO:1990234">
    <property type="term" value="C:transferase complex"/>
    <property type="evidence" value="ECO:0007669"/>
    <property type="project" value="UniProtKB-ARBA"/>
</dbReference>
<organism evidence="9 10">
    <name type="scientific">Metarhizium anisopliae (strain ARSEF 549)</name>
    <dbReference type="NCBI Taxonomy" id="3151832"/>
    <lineage>
        <taxon>Eukaryota</taxon>
        <taxon>Fungi</taxon>
        <taxon>Dikarya</taxon>
        <taxon>Ascomycota</taxon>
        <taxon>Pezizomycotina</taxon>
        <taxon>Sordariomycetes</taxon>
        <taxon>Hypocreomycetidae</taxon>
        <taxon>Hypocreales</taxon>
        <taxon>Clavicipitaceae</taxon>
        <taxon>Metarhizium</taxon>
    </lineage>
</organism>
<feature type="region of interest" description="Disordered" evidence="8">
    <location>
        <begin position="163"/>
        <end position="217"/>
    </location>
</feature>
<comment type="similarity">
    <text evidence="4">Belongs to the WD repeat MDV1/CAF4 family.</text>
</comment>
<reference evidence="9 10" key="1">
    <citation type="journal article" date="2014" name="Proc. Natl. Acad. Sci. U.S.A.">
        <title>Trajectory and genomic determinants of fungal-pathogen speciation and host adaptation.</title>
        <authorList>
            <person name="Hu X."/>
            <person name="Xiao G."/>
            <person name="Zheng P."/>
            <person name="Shang Y."/>
            <person name="Su Y."/>
            <person name="Zhang X."/>
            <person name="Liu X."/>
            <person name="Zhan S."/>
            <person name="St Leger R.J."/>
            <person name="Wang C."/>
        </authorList>
    </citation>
    <scope>NUCLEOTIDE SEQUENCE [LARGE SCALE GENOMIC DNA]</scope>
    <source>
        <strain evidence="9 10">ARSEF 549</strain>
    </source>
</reference>
<keyword evidence="3" id="KW-0175">Coiled coil</keyword>
<feature type="compositionally biased region" description="Polar residues" evidence="8">
    <location>
        <begin position="207"/>
        <end position="217"/>
    </location>
</feature>
<dbReference type="Gene3D" id="2.130.10.10">
    <property type="entry name" value="YVTN repeat-like/Quinoprotein amine dehydrogenase"/>
    <property type="match status" value="1"/>
</dbReference>
<dbReference type="HOGENOM" id="CLU_1272559_0_0_1"/>
<evidence type="ECO:0000256" key="6">
    <source>
        <dbReference type="ARBA" id="ARBA00043913"/>
    </source>
</evidence>
<evidence type="ECO:0000256" key="5">
    <source>
        <dbReference type="ARBA" id="ARBA00039789"/>
    </source>
</evidence>
<dbReference type="InterPro" id="IPR036322">
    <property type="entry name" value="WD40_repeat_dom_sf"/>
</dbReference>
<dbReference type="EMBL" id="AZNF01000011">
    <property type="protein sequence ID" value="KID62666.1"/>
    <property type="molecule type" value="Genomic_DNA"/>
</dbReference>
<dbReference type="AlphaFoldDB" id="A0A0B4FA35"/>
<evidence type="ECO:0000256" key="4">
    <source>
        <dbReference type="ARBA" id="ARBA00038415"/>
    </source>
</evidence>
<feature type="repeat" description="WD" evidence="7">
    <location>
        <begin position="12"/>
        <end position="53"/>
    </location>
</feature>
<evidence type="ECO:0000256" key="7">
    <source>
        <dbReference type="PROSITE-ProRule" id="PRU00221"/>
    </source>
</evidence>
<dbReference type="SMART" id="SM00320">
    <property type="entry name" value="WD40"/>
    <property type="match status" value="3"/>
</dbReference>
<evidence type="ECO:0000313" key="9">
    <source>
        <dbReference type="EMBL" id="KID62666.1"/>
    </source>
</evidence>
<evidence type="ECO:0000313" key="10">
    <source>
        <dbReference type="Proteomes" id="UP000031186"/>
    </source>
</evidence>
<dbReference type="Pfam" id="PF00400">
    <property type="entry name" value="WD40"/>
    <property type="match status" value="2"/>
</dbReference>
<proteinExistence type="inferred from homology"/>
<dbReference type="Proteomes" id="UP000031186">
    <property type="component" value="Unassembled WGS sequence"/>
</dbReference>
<sequence>MDRQWVYNFATFCSYNDYVRFVAFSPDGKLVASGSDDSSVRVCDAETGTTQNTFTIGKGWIYSVAISSRGIVAAVSNDLSISMWDLATGREVNCCPDQPGIVHAVCFSHDGNKLAAASSRAVRIWDLDSEVSASRTFKSYDIEHTATSTDVSFIWDVEKEANGGKKDTSELDAKNENTEPEEGKIVDNTKNWSNGRRDSARIERSQSHLGTETTKLR</sequence>
<dbReference type="PANTHER" id="PTHR22847:SF637">
    <property type="entry name" value="WD REPEAT DOMAIN 5B"/>
    <property type="match status" value="1"/>
</dbReference>
<comment type="caution">
    <text evidence="9">The sequence shown here is derived from an EMBL/GenBank/DDBJ whole genome shotgun (WGS) entry which is preliminary data.</text>
</comment>
<dbReference type="VEuPathDB" id="FungiDB:MAN_07882"/>
<dbReference type="PANTHER" id="PTHR22847">
    <property type="entry name" value="WD40 REPEAT PROTEIN"/>
    <property type="match status" value="1"/>
</dbReference>
<protein>
    <recommendedName>
        <fullName evidence="5">Mitochondrial division protein 1</fullName>
    </recommendedName>
</protein>
<keyword evidence="2" id="KW-0677">Repeat</keyword>
<dbReference type="PROSITE" id="PS50082">
    <property type="entry name" value="WD_REPEATS_2"/>
    <property type="match status" value="1"/>
</dbReference>
<feature type="compositionally biased region" description="Basic and acidic residues" evidence="8">
    <location>
        <begin position="163"/>
        <end position="187"/>
    </location>
</feature>
<dbReference type="SUPFAM" id="SSF50978">
    <property type="entry name" value="WD40 repeat-like"/>
    <property type="match status" value="1"/>
</dbReference>
<feature type="non-terminal residue" evidence="9">
    <location>
        <position position="1"/>
    </location>
</feature>
<evidence type="ECO:0000256" key="3">
    <source>
        <dbReference type="ARBA" id="ARBA00023054"/>
    </source>
</evidence>
<feature type="compositionally biased region" description="Basic and acidic residues" evidence="8">
    <location>
        <begin position="195"/>
        <end position="206"/>
    </location>
</feature>
<keyword evidence="1 7" id="KW-0853">WD repeat</keyword>
<dbReference type="InterPro" id="IPR001680">
    <property type="entry name" value="WD40_rpt"/>
</dbReference>
<dbReference type="InterPro" id="IPR015943">
    <property type="entry name" value="WD40/YVTN_repeat-like_dom_sf"/>
</dbReference>